<feature type="compositionally biased region" description="Polar residues" evidence="1">
    <location>
        <begin position="8"/>
        <end position="20"/>
    </location>
</feature>
<feature type="region of interest" description="Disordered" evidence="1">
    <location>
        <begin position="137"/>
        <end position="158"/>
    </location>
</feature>
<accession>A0AAE0FLS0</accession>
<dbReference type="Proteomes" id="UP001190700">
    <property type="component" value="Unassembled WGS sequence"/>
</dbReference>
<protein>
    <submittedName>
        <fullName evidence="2">Uncharacterized protein</fullName>
    </submittedName>
</protein>
<feature type="compositionally biased region" description="Basic and acidic residues" evidence="1">
    <location>
        <begin position="63"/>
        <end position="88"/>
    </location>
</feature>
<evidence type="ECO:0000256" key="1">
    <source>
        <dbReference type="SAM" id="MobiDB-lite"/>
    </source>
</evidence>
<feature type="region of interest" description="Disordered" evidence="1">
    <location>
        <begin position="1"/>
        <end position="110"/>
    </location>
</feature>
<evidence type="ECO:0000313" key="3">
    <source>
        <dbReference type="Proteomes" id="UP001190700"/>
    </source>
</evidence>
<keyword evidence="3" id="KW-1185">Reference proteome</keyword>
<proteinExistence type="predicted"/>
<gene>
    <name evidence="2" type="ORF">CYMTET_29045</name>
</gene>
<dbReference type="AlphaFoldDB" id="A0AAE0FLS0"/>
<name>A0AAE0FLS0_9CHLO</name>
<feature type="compositionally biased region" description="Low complexity" evidence="1">
    <location>
        <begin position="25"/>
        <end position="35"/>
    </location>
</feature>
<organism evidence="2 3">
    <name type="scientific">Cymbomonas tetramitiformis</name>
    <dbReference type="NCBI Taxonomy" id="36881"/>
    <lineage>
        <taxon>Eukaryota</taxon>
        <taxon>Viridiplantae</taxon>
        <taxon>Chlorophyta</taxon>
        <taxon>Pyramimonadophyceae</taxon>
        <taxon>Pyramimonadales</taxon>
        <taxon>Pyramimonadaceae</taxon>
        <taxon>Cymbomonas</taxon>
    </lineage>
</organism>
<dbReference type="EMBL" id="LGRX02016466">
    <property type="protein sequence ID" value="KAK3262079.1"/>
    <property type="molecule type" value="Genomic_DNA"/>
</dbReference>
<comment type="caution">
    <text evidence="2">The sequence shown here is derived from an EMBL/GenBank/DDBJ whole genome shotgun (WGS) entry which is preliminary data.</text>
</comment>
<feature type="compositionally biased region" description="Polar residues" evidence="1">
    <location>
        <begin position="145"/>
        <end position="158"/>
    </location>
</feature>
<sequence length="158" mass="16372">MGGEVGEDTSTSARPFQSASAVLRGAADAAGDQGQPSGGNFLSPLRGLLDRPTPRSRLKRLRRVEAPGDGRSKALHTPREPGGEERPEVVSVEQSSLLGGPHGNVANTERNPLLDGVTLLDGQRREAGNAGVALLGQRRSAGQCRRNSSSTVSAGNGQ</sequence>
<evidence type="ECO:0000313" key="2">
    <source>
        <dbReference type="EMBL" id="KAK3262079.1"/>
    </source>
</evidence>
<reference evidence="2 3" key="1">
    <citation type="journal article" date="2015" name="Genome Biol. Evol.">
        <title>Comparative Genomics of a Bacterivorous Green Alga Reveals Evolutionary Causalities and Consequences of Phago-Mixotrophic Mode of Nutrition.</title>
        <authorList>
            <person name="Burns J.A."/>
            <person name="Paasch A."/>
            <person name="Narechania A."/>
            <person name="Kim E."/>
        </authorList>
    </citation>
    <scope>NUCLEOTIDE SEQUENCE [LARGE SCALE GENOMIC DNA]</scope>
    <source>
        <strain evidence="2 3">PLY_AMNH</strain>
    </source>
</reference>